<organism evidence="3 4">
    <name type="scientific">Arsenophonus apicola</name>
    <dbReference type="NCBI Taxonomy" id="2879119"/>
    <lineage>
        <taxon>Bacteria</taxon>
        <taxon>Pseudomonadati</taxon>
        <taxon>Pseudomonadota</taxon>
        <taxon>Gammaproteobacteria</taxon>
        <taxon>Enterobacterales</taxon>
        <taxon>Morganellaceae</taxon>
        <taxon>Arsenophonus</taxon>
    </lineage>
</organism>
<feature type="compositionally biased region" description="Basic residues" evidence="1">
    <location>
        <begin position="94"/>
        <end position="109"/>
    </location>
</feature>
<evidence type="ECO:0000313" key="3">
    <source>
        <dbReference type="EMBL" id="WGO82786.1"/>
    </source>
</evidence>
<keyword evidence="2" id="KW-0472">Membrane</keyword>
<sequence>MSKKKLSAMRSFADMPKIVIILEVIGILILLLVYLVINNYIELAALFMKKGVLLAMIMLAIGCMIPAIINIVWRALPKLNFFGIEQQKNSSQNKQRKIKAKQRNYRKMD</sequence>
<feature type="transmembrane region" description="Helical" evidence="2">
    <location>
        <begin position="20"/>
        <end position="41"/>
    </location>
</feature>
<proteinExistence type="predicted"/>
<dbReference type="Proteomes" id="UP001231859">
    <property type="component" value="Chromosome"/>
</dbReference>
<feature type="transmembrane region" description="Helical" evidence="2">
    <location>
        <begin position="53"/>
        <end position="73"/>
    </location>
</feature>
<evidence type="ECO:0000256" key="2">
    <source>
        <dbReference type="SAM" id="Phobius"/>
    </source>
</evidence>
<feature type="region of interest" description="Disordered" evidence="1">
    <location>
        <begin position="87"/>
        <end position="109"/>
    </location>
</feature>
<keyword evidence="2" id="KW-1133">Transmembrane helix</keyword>
<evidence type="ECO:0000256" key="1">
    <source>
        <dbReference type="SAM" id="MobiDB-lite"/>
    </source>
</evidence>
<dbReference type="InterPro" id="IPR010815">
    <property type="entry name" value="DUF1418"/>
</dbReference>
<accession>A0ABY8NZW5</accession>
<keyword evidence="2" id="KW-0812">Transmembrane</keyword>
<protein>
    <submittedName>
        <fullName evidence="3">DUF1418 family protein</fullName>
    </submittedName>
</protein>
<keyword evidence="4" id="KW-1185">Reference proteome</keyword>
<name>A0ABY8NZW5_9GAMM</name>
<dbReference type="Pfam" id="PF07214">
    <property type="entry name" value="DUF1418"/>
    <property type="match status" value="1"/>
</dbReference>
<dbReference type="EMBL" id="CP123759">
    <property type="protein sequence ID" value="WGO82786.1"/>
    <property type="molecule type" value="Genomic_DNA"/>
</dbReference>
<evidence type="ECO:0000313" key="4">
    <source>
        <dbReference type="Proteomes" id="UP001231859"/>
    </source>
</evidence>
<reference evidence="3 4" key="1">
    <citation type="submission" date="2023-04" db="EMBL/GenBank/DDBJ databases">
        <title>Genome dynamics across the evolutionary transition to endosymbiosis.</title>
        <authorList>
            <person name="Siozios S."/>
            <person name="Nadal-Jimenez P."/>
            <person name="Azagi T."/>
            <person name="Sprong H."/>
            <person name="Frost C.L."/>
            <person name="Parratt S.R."/>
            <person name="Taylor G."/>
            <person name="Brettell L."/>
            <person name="Lew K.C."/>
            <person name="Croft L."/>
            <person name="King K.C."/>
            <person name="Brockhurst M.A."/>
            <person name="Hypsa V."/>
            <person name="Novakova E."/>
            <person name="Darby A.C."/>
            <person name="Hurst G.D.D."/>
        </authorList>
    </citation>
    <scope>NUCLEOTIDE SEQUENCE [LARGE SCALE GENOMIC DNA]</scope>
    <source>
        <strain evidence="4">aApi_AU</strain>
    </source>
</reference>
<dbReference type="RefSeq" id="WP_280937483.1">
    <property type="nucleotide sequence ID" value="NZ_CP123759.1"/>
</dbReference>
<gene>
    <name evidence="3" type="ORF">QG404_10440</name>
</gene>